<dbReference type="Proteomes" id="UP000070444">
    <property type="component" value="Unassembled WGS sequence"/>
</dbReference>
<keyword evidence="1" id="KW-0732">Signal</keyword>
<feature type="chain" id="PRO_5007294067" evidence="1">
    <location>
        <begin position="19"/>
        <end position="100"/>
    </location>
</feature>
<proteinExistence type="predicted"/>
<evidence type="ECO:0000256" key="1">
    <source>
        <dbReference type="SAM" id="SignalP"/>
    </source>
</evidence>
<accession>A0A137NTL7</accession>
<protein>
    <submittedName>
        <fullName evidence="2">Uncharacterized protein</fullName>
    </submittedName>
</protein>
<organism evidence="2 3">
    <name type="scientific">Conidiobolus coronatus (strain ATCC 28846 / CBS 209.66 / NRRL 28638)</name>
    <name type="common">Delacroixia coronata</name>
    <dbReference type="NCBI Taxonomy" id="796925"/>
    <lineage>
        <taxon>Eukaryota</taxon>
        <taxon>Fungi</taxon>
        <taxon>Fungi incertae sedis</taxon>
        <taxon>Zoopagomycota</taxon>
        <taxon>Entomophthoromycotina</taxon>
        <taxon>Entomophthoromycetes</taxon>
        <taxon>Entomophthorales</taxon>
        <taxon>Ancylistaceae</taxon>
        <taxon>Conidiobolus</taxon>
    </lineage>
</organism>
<gene>
    <name evidence="2" type="ORF">CONCODRAFT_168710</name>
</gene>
<sequence>MQFITIIYCTIFTAIAAASPTGQPFAIITRDDGTKSNVGGSVGCFGTDGNIIRANVTPGFKAVLFSKDNCKGYPLTVVQLHANFRYPKDTKSIFLDYYHY</sequence>
<evidence type="ECO:0000313" key="3">
    <source>
        <dbReference type="Proteomes" id="UP000070444"/>
    </source>
</evidence>
<dbReference type="AlphaFoldDB" id="A0A137NTL7"/>
<dbReference type="EMBL" id="KQ964767">
    <property type="protein sequence ID" value="KXN66100.1"/>
    <property type="molecule type" value="Genomic_DNA"/>
</dbReference>
<reference evidence="2 3" key="1">
    <citation type="journal article" date="2015" name="Genome Biol. Evol.">
        <title>Phylogenomic analyses indicate that early fungi evolved digesting cell walls of algal ancestors of land plants.</title>
        <authorList>
            <person name="Chang Y."/>
            <person name="Wang S."/>
            <person name="Sekimoto S."/>
            <person name="Aerts A.L."/>
            <person name="Choi C."/>
            <person name="Clum A."/>
            <person name="LaButti K.M."/>
            <person name="Lindquist E.A."/>
            <person name="Yee Ngan C."/>
            <person name="Ohm R.A."/>
            <person name="Salamov A.A."/>
            <person name="Grigoriev I.V."/>
            <person name="Spatafora J.W."/>
            <person name="Berbee M.L."/>
        </authorList>
    </citation>
    <scope>NUCLEOTIDE SEQUENCE [LARGE SCALE GENOMIC DNA]</scope>
    <source>
        <strain evidence="2 3">NRRL 28638</strain>
    </source>
</reference>
<keyword evidence="3" id="KW-1185">Reference proteome</keyword>
<evidence type="ECO:0000313" key="2">
    <source>
        <dbReference type="EMBL" id="KXN66100.1"/>
    </source>
</evidence>
<name>A0A137NTL7_CONC2</name>
<feature type="signal peptide" evidence="1">
    <location>
        <begin position="1"/>
        <end position="18"/>
    </location>
</feature>